<dbReference type="PANTHER" id="PTHR35089">
    <property type="entry name" value="CHAPERONE PROTEIN SKP"/>
    <property type="match status" value="1"/>
</dbReference>
<dbReference type="Gene3D" id="3.30.910.20">
    <property type="entry name" value="Skp domain"/>
    <property type="match status" value="1"/>
</dbReference>
<protein>
    <submittedName>
        <fullName evidence="5">OmpH family outer membrane protein</fullName>
    </submittedName>
</protein>
<keyword evidence="6" id="KW-1185">Reference proteome</keyword>
<feature type="compositionally biased region" description="Polar residues" evidence="3">
    <location>
        <begin position="91"/>
        <end position="103"/>
    </location>
</feature>
<feature type="signal peptide" evidence="4">
    <location>
        <begin position="1"/>
        <end position="23"/>
    </location>
</feature>
<sequence>MKNLKTLLLIAVLTLSVGGVANAQKIGHVDLQRVIANMPETRALQDELVKLRKSYKDDMDGLAKKYEAKIKKYQAEAPTQTKQTNEKRGQELQSEQLRMQQTEKGAVEDMQNRYATKMQPIVKKAQDAIKEIAKTKGLTYVLDASQNGGVLVANGVDIYNDLKTKLGLLKNLPEPKPQAQK</sequence>
<dbReference type="Proteomes" id="UP001139369">
    <property type="component" value="Unassembled WGS sequence"/>
</dbReference>
<dbReference type="InterPro" id="IPR024930">
    <property type="entry name" value="Skp_dom_sf"/>
</dbReference>
<dbReference type="GO" id="GO:0005829">
    <property type="term" value="C:cytosol"/>
    <property type="evidence" value="ECO:0007669"/>
    <property type="project" value="TreeGrafter"/>
</dbReference>
<feature type="chain" id="PRO_5040823588" evidence="4">
    <location>
        <begin position="24"/>
        <end position="181"/>
    </location>
</feature>
<accession>A0A9X2AL92</accession>
<evidence type="ECO:0000313" key="5">
    <source>
        <dbReference type="EMBL" id="MCI2229020.1"/>
    </source>
</evidence>
<proteinExistence type="inferred from homology"/>
<dbReference type="SMART" id="SM00935">
    <property type="entry name" value="OmpH"/>
    <property type="match status" value="1"/>
</dbReference>
<evidence type="ECO:0000256" key="2">
    <source>
        <dbReference type="ARBA" id="ARBA00022729"/>
    </source>
</evidence>
<dbReference type="RefSeq" id="WP_242178148.1">
    <property type="nucleotide sequence ID" value="NZ_JAKQYM010000004.1"/>
</dbReference>
<comment type="caution">
    <text evidence="5">The sequence shown here is derived from an EMBL/GenBank/DDBJ whole genome shotgun (WGS) entry which is preliminary data.</text>
</comment>
<dbReference type="EMBL" id="JAKQYM010000004">
    <property type="protein sequence ID" value="MCI2229020.1"/>
    <property type="molecule type" value="Genomic_DNA"/>
</dbReference>
<dbReference type="GO" id="GO:0051082">
    <property type="term" value="F:unfolded protein binding"/>
    <property type="evidence" value="ECO:0007669"/>
    <property type="project" value="InterPro"/>
</dbReference>
<evidence type="ECO:0000256" key="1">
    <source>
        <dbReference type="ARBA" id="ARBA00009091"/>
    </source>
</evidence>
<evidence type="ECO:0000256" key="4">
    <source>
        <dbReference type="SAM" id="SignalP"/>
    </source>
</evidence>
<name>A0A9X2AL92_9FLAO</name>
<dbReference type="AlphaFoldDB" id="A0A9X2AL92"/>
<reference evidence="5" key="1">
    <citation type="submission" date="2022-02" db="EMBL/GenBank/DDBJ databases">
        <title>Polaribacter sp. MSW13, isolated from seawater.</title>
        <authorList>
            <person name="Kristyanto S."/>
            <person name="Jung J."/>
            <person name="Jeon C.O."/>
        </authorList>
    </citation>
    <scope>NUCLEOTIDE SEQUENCE</scope>
    <source>
        <strain evidence="5">MSW13</strain>
    </source>
</reference>
<gene>
    <name evidence="5" type="ORF">MC378_07560</name>
</gene>
<evidence type="ECO:0000313" key="6">
    <source>
        <dbReference type="Proteomes" id="UP001139369"/>
    </source>
</evidence>
<evidence type="ECO:0000256" key="3">
    <source>
        <dbReference type="SAM" id="MobiDB-lite"/>
    </source>
</evidence>
<dbReference type="InterPro" id="IPR005632">
    <property type="entry name" value="Chaperone_Skp"/>
</dbReference>
<feature type="region of interest" description="Disordered" evidence="3">
    <location>
        <begin position="77"/>
        <end position="103"/>
    </location>
</feature>
<dbReference type="GO" id="GO:0050821">
    <property type="term" value="P:protein stabilization"/>
    <property type="evidence" value="ECO:0007669"/>
    <property type="project" value="TreeGrafter"/>
</dbReference>
<keyword evidence="2 4" id="KW-0732">Signal</keyword>
<dbReference type="PANTHER" id="PTHR35089:SF1">
    <property type="entry name" value="CHAPERONE PROTEIN SKP"/>
    <property type="match status" value="1"/>
</dbReference>
<dbReference type="Pfam" id="PF03938">
    <property type="entry name" value="OmpH"/>
    <property type="match status" value="1"/>
</dbReference>
<dbReference type="SUPFAM" id="SSF111384">
    <property type="entry name" value="OmpH-like"/>
    <property type="match status" value="1"/>
</dbReference>
<organism evidence="5 6">
    <name type="scientific">Polaribacter marinus</name>
    <dbReference type="NCBI Taxonomy" id="2916838"/>
    <lineage>
        <taxon>Bacteria</taxon>
        <taxon>Pseudomonadati</taxon>
        <taxon>Bacteroidota</taxon>
        <taxon>Flavobacteriia</taxon>
        <taxon>Flavobacteriales</taxon>
        <taxon>Flavobacteriaceae</taxon>
    </lineage>
</organism>
<comment type="similarity">
    <text evidence="1">Belongs to the Skp family.</text>
</comment>